<gene>
    <name evidence="4" type="primary">trt3</name>
    <name evidence="4" type="ORF">DIS24_g1793</name>
</gene>
<evidence type="ECO:0000256" key="1">
    <source>
        <dbReference type="ARBA" id="ARBA00022630"/>
    </source>
</evidence>
<evidence type="ECO:0000256" key="3">
    <source>
        <dbReference type="ARBA" id="ARBA00023002"/>
    </source>
</evidence>
<keyword evidence="4" id="KW-0503">Monooxygenase</keyword>
<dbReference type="SUPFAM" id="SSF51905">
    <property type="entry name" value="FAD/NAD(P)-binding domain"/>
    <property type="match status" value="2"/>
</dbReference>
<sequence length="688" mass="76013">MEEADMVIVGAGFAGLAMGRTYLKLNPEVNLLILDAGTAIGGVWAPDRLYPFLRAVSQLGHFEYSDFPMAGYGVAPEEHMKGEVIQQYLQDYADTFDLTRRTRLNSLVQEAEDKGASGWLLTISTKDGNGNPTTYHLLASKLVVATGLTSTPKIPSFPGQSHFEAPVIHSRDFGQYSPQILRPGSRVAVLSGNKSACDVVYAAAASGAAEVHWILRSSGHGPCLMAPPRNARNVLGEELLTTRASTWQMSPCIWGPADGFGWVRALINRTARGQAWMRDAARNGQAGIERANGYDSHPELAKLRPWTEVFWIGTGRGLLNYGKPDVLDFVREGRIKVHIADVESLAEGRTIKLSNGEELAGIDSFVCCTGWKHEPNLRFTRDAGRDIAAELGLPHAYDPAVDEDNRRTALLARADNEILTALPRLRDQPPPATCPPHYLAAQKTAPKAARRTEDDEIINQPTRSLARAYTLYRFMVPPSHSLSHHHNHHRTIAFVGYARTASTALMAQTQALWLSAFFMGRSLPALNRNGGQEQEEKVEYEAILHARQGRWRNPLGFGAIVPDFTYDALPYIDLLLRELGLPRWRKRWSPPSWLSFLPVSVPALWREVFEWYGPVDYRGLVEEWAAKEGIPLGGSGKGKEVTVEDKGALRPYSALLSTAVLGAVVAGTWFGMGRPRWVEVSGMVRRIL</sequence>
<dbReference type="GO" id="GO:0004497">
    <property type="term" value="F:monooxygenase activity"/>
    <property type="evidence" value="ECO:0007669"/>
    <property type="project" value="UniProtKB-KW"/>
</dbReference>
<dbReference type="EMBL" id="JAUJDW010000005">
    <property type="protein sequence ID" value="KAK0662712.1"/>
    <property type="molecule type" value="Genomic_DNA"/>
</dbReference>
<proteinExistence type="predicted"/>
<keyword evidence="5" id="KW-1185">Reference proteome</keyword>
<dbReference type="Proteomes" id="UP001175001">
    <property type="component" value="Unassembled WGS sequence"/>
</dbReference>
<dbReference type="InterPro" id="IPR036188">
    <property type="entry name" value="FAD/NAD-bd_sf"/>
</dbReference>
<evidence type="ECO:0000256" key="2">
    <source>
        <dbReference type="ARBA" id="ARBA00022827"/>
    </source>
</evidence>
<keyword evidence="1" id="KW-0285">Flavoprotein</keyword>
<protein>
    <submittedName>
        <fullName evidence="4">FAD-binding monooxygenase trt3</fullName>
    </submittedName>
</protein>
<dbReference type="Pfam" id="PF13738">
    <property type="entry name" value="Pyr_redox_3"/>
    <property type="match status" value="1"/>
</dbReference>
<accession>A0AA39Z3D6</accession>
<dbReference type="InterPro" id="IPR050346">
    <property type="entry name" value="FMO-like"/>
</dbReference>
<name>A0AA39Z3D6_9PEZI</name>
<comment type="caution">
    <text evidence="4">The sequence shown here is derived from an EMBL/GenBank/DDBJ whole genome shotgun (WGS) entry which is preliminary data.</text>
</comment>
<dbReference type="PANTHER" id="PTHR23023">
    <property type="entry name" value="DIMETHYLANILINE MONOOXYGENASE"/>
    <property type="match status" value="1"/>
</dbReference>
<keyword evidence="3" id="KW-0560">Oxidoreductase</keyword>
<reference evidence="4" key="1">
    <citation type="submission" date="2023-06" db="EMBL/GenBank/DDBJ databases">
        <title>Multi-omics analyses reveal the molecular pathogenesis toolkit of Lasiodiplodia hormozganensis, a cross-kingdom pathogen.</title>
        <authorList>
            <person name="Felix C."/>
            <person name="Meneses R."/>
            <person name="Goncalves M.F.M."/>
            <person name="Tilleman L."/>
            <person name="Duarte A.S."/>
            <person name="Jorrin-Novo J.V."/>
            <person name="Van De Peer Y."/>
            <person name="Deforce D."/>
            <person name="Van Nieuwerburgh F."/>
            <person name="Esteves A.C."/>
            <person name="Alves A."/>
        </authorList>
    </citation>
    <scope>NUCLEOTIDE SEQUENCE</scope>
    <source>
        <strain evidence="4">CBS 339.90</strain>
    </source>
</reference>
<evidence type="ECO:0000313" key="4">
    <source>
        <dbReference type="EMBL" id="KAK0662712.1"/>
    </source>
</evidence>
<evidence type="ECO:0000313" key="5">
    <source>
        <dbReference type="Proteomes" id="UP001175001"/>
    </source>
</evidence>
<organism evidence="4 5">
    <name type="scientific">Lasiodiplodia hormozganensis</name>
    <dbReference type="NCBI Taxonomy" id="869390"/>
    <lineage>
        <taxon>Eukaryota</taxon>
        <taxon>Fungi</taxon>
        <taxon>Dikarya</taxon>
        <taxon>Ascomycota</taxon>
        <taxon>Pezizomycotina</taxon>
        <taxon>Dothideomycetes</taxon>
        <taxon>Dothideomycetes incertae sedis</taxon>
        <taxon>Botryosphaeriales</taxon>
        <taxon>Botryosphaeriaceae</taxon>
        <taxon>Lasiodiplodia</taxon>
    </lineage>
</organism>
<dbReference type="AlphaFoldDB" id="A0AA39Z3D6"/>
<dbReference type="Gene3D" id="3.50.50.60">
    <property type="entry name" value="FAD/NAD(P)-binding domain"/>
    <property type="match status" value="1"/>
</dbReference>
<keyword evidence="2" id="KW-0274">FAD</keyword>